<reference evidence="3 4" key="1">
    <citation type="submission" date="2016-02" db="EMBL/GenBank/DDBJ databases">
        <title>Genome analysis of coral dinoflagellate symbionts highlights evolutionary adaptations to a symbiotic lifestyle.</title>
        <authorList>
            <person name="Aranda M."/>
            <person name="Li Y."/>
            <person name="Liew Y.J."/>
            <person name="Baumgarten S."/>
            <person name="Simakov O."/>
            <person name="Wilson M."/>
            <person name="Piel J."/>
            <person name="Ashoor H."/>
            <person name="Bougouffa S."/>
            <person name="Bajic V.B."/>
            <person name="Ryu T."/>
            <person name="Ravasi T."/>
            <person name="Bayer T."/>
            <person name="Micklem G."/>
            <person name="Kim H."/>
            <person name="Bhak J."/>
            <person name="Lajeunesse T.C."/>
            <person name="Voolstra C.R."/>
        </authorList>
    </citation>
    <scope>NUCLEOTIDE SEQUENCE [LARGE SCALE GENOMIC DNA]</scope>
    <source>
        <strain evidence="3 4">CCMP2467</strain>
    </source>
</reference>
<keyword evidence="1" id="KW-0802">TPR repeat</keyword>
<evidence type="ECO:0000256" key="1">
    <source>
        <dbReference type="PROSITE-ProRule" id="PRU00339"/>
    </source>
</evidence>
<dbReference type="Pfam" id="PF00515">
    <property type="entry name" value="TPR_1"/>
    <property type="match status" value="1"/>
</dbReference>
<dbReference type="Gene3D" id="3.40.190.10">
    <property type="entry name" value="Periplasmic binding protein-like II"/>
    <property type="match status" value="1"/>
</dbReference>
<evidence type="ECO:0000313" key="4">
    <source>
        <dbReference type="Proteomes" id="UP000186817"/>
    </source>
</evidence>
<gene>
    <name evidence="3" type="ORF">AK812_SmicGene30755</name>
</gene>
<dbReference type="Pfam" id="PF14234">
    <property type="entry name" value="DUF4336"/>
    <property type="match status" value="1"/>
</dbReference>
<name>A0A1Q9CYF1_SYMMI</name>
<organism evidence="3 4">
    <name type="scientific">Symbiodinium microadriaticum</name>
    <name type="common">Dinoflagellate</name>
    <name type="synonym">Zooxanthella microadriatica</name>
    <dbReference type="NCBI Taxonomy" id="2951"/>
    <lineage>
        <taxon>Eukaryota</taxon>
        <taxon>Sar</taxon>
        <taxon>Alveolata</taxon>
        <taxon>Dinophyceae</taxon>
        <taxon>Suessiales</taxon>
        <taxon>Symbiodiniaceae</taxon>
        <taxon>Symbiodinium</taxon>
    </lineage>
</organism>
<dbReference type="Gene3D" id="1.25.40.10">
    <property type="entry name" value="Tetratricopeptide repeat domain"/>
    <property type="match status" value="1"/>
</dbReference>
<dbReference type="PANTHER" id="PTHR33835:SF2">
    <property type="entry name" value="LYSINE-TRNA LIGASE"/>
    <property type="match status" value="1"/>
</dbReference>
<dbReference type="SUPFAM" id="SSF53850">
    <property type="entry name" value="Periplasmic binding protein-like II"/>
    <property type="match status" value="1"/>
</dbReference>
<keyword evidence="4" id="KW-1185">Reference proteome</keyword>
<dbReference type="OrthoDB" id="421671at2759"/>
<proteinExistence type="predicted"/>
<dbReference type="InterPro" id="IPR011990">
    <property type="entry name" value="TPR-like_helical_dom_sf"/>
</dbReference>
<dbReference type="PROSITE" id="PS50005">
    <property type="entry name" value="TPR"/>
    <property type="match status" value="2"/>
</dbReference>
<dbReference type="Proteomes" id="UP000186817">
    <property type="component" value="Unassembled WGS sequence"/>
</dbReference>
<feature type="transmembrane region" description="Helical" evidence="2">
    <location>
        <begin position="1203"/>
        <end position="1227"/>
    </location>
</feature>
<keyword evidence="2" id="KW-1133">Transmembrane helix</keyword>
<feature type="repeat" description="TPR" evidence="1">
    <location>
        <begin position="17"/>
        <end position="50"/>
    </location>
</feature>
<dbReference type="SMART" id="SM00028">
    <property type="entry name" value="TPR"/>
    <property type="match status" value="2"/>
</dbReference>
<sequence>MLSAVSIGTRIGHKMDAKMYSNRAAALTKLLAYPDALRDLDECLKLDPSFVKAYSRKGAAHFFMKEYHKSLQAYEQGLKLDPENAECKQGRDQVLAKISETSRSTEARMEYYGMAVKCCCLAHRLELLELRCARFLELRHQVSRSVMRRRLPGKPKLQSERGGARTAVCGLAAILLLTGQCCSFFLPSPDNATARRAVATEAITATSEVAEWRRPPGAPKPEQRWGLWPALPIAPYERRVTLRYEVIPGELWTFEQKQGILYIHVPIRMTVYRMQTRPGLFVYAPVAPTDECVRLLRELEEQHGEVAYIVLPTVAVEHKYFVGPFSQAFPKAEVWVCPGQFSVPLQLPLPLLGFPWDARLRTLPKDTSSDLPEDWQKEGLDFRILGPVGKDLNNGPFAEAAFYIRRLRTMLVTDLVVSVPAEPPEIVAEEPRALAFHARDDATQPLEGSDEALLRGWRRMALFALFFQSSAIEPEPVSKAFEDALNSPAKDLGWGGLLPWSFREDWKKSFDALRGPFGSGGLVVAPILSELILNRYLSTDVWPFVEDIVSSWDFDRVIPAHFEAPVPASPQDFRNAFRRSFGEPKASGPFDSVASSKLGPLRKMHECLFWRTGTTALLAALLGQIGDGQLSEVCGPSTCALCCTATSYNCSLPGQEFLTAGQYTHLTANYLSYNTETSSPNFLVRAKEFQECTGGRIIFSEASNIWEDPIRDLGTKDSPGLGIYHAYMMSYSHYPEASYLGLVEPLHPRLARANEALQWENVFPKVQAMGRYRRNGTDQLDFLLYDGDFFVPIIRLDLLERDNLPLPNTWDEALAFAERYNGTDLNEDGEPDFGLCYFPREGAGAFEWWWAEIVYAIWASFAQTKDSSQGFLFNQQTMVPNLNTPGFREAVRIMKAMWQVGADGCISDNFITGRCAIGFGPPGCWKGIFLNGIARKNSSGHVLWQPTMKDGSYADPYRFKPFGTTRVEIDGFLQDCTEQTCPHGELVPVRGHHGLNDRARSLPVSPFAGQRINRVPFFWSGGLGLLIRKSAPDAIKDMMWDFMVYTYSPHTADADVAMYASWLDSWRSSQLPTDGGYFIQAGWSQEAYAEHRAIQIWALADTENVAFNMRLPGAKMYTYTVLATEMRYYIADAIGQDEVVRRVKAGWDSETRERGKLDQLAIYRSTLSLDALSDYDLCLLHRSEMDSRDPTICPPYFPDDNDFYLTALIVILTLLVVSGILSAVAYVHSTVQAKKRLVKEKDEQLENTVLKGLSTVKELGYPMSVIRAKDFVDLTSDMLESCHEGLRDLGLLRVLDSTEEISHFHMMGNYIVFFSYHWPSWNRQGPDNIQRRAMDHALKLYGEKVGATFENMYVWLDIVSIPQKHRGVQVLAINSLYVYASSVDALIIIAPPTLHEQTGQPLGFDTYKTRVWTRVEQVAHLSAHGIDSLFFYKPTGLEPVDLKWMEDVVRVFDGHTTCCHRRHENFVACDREQLVLPLIGLYYRVAAAERRGVDSNEGTGILYGMMQRKREAIFPRTFTHISLENGVEVKKKKVLFGDLLERVDIHLAHLDNEMLLDFVRHPTSSSSMSPSMRRGYVSPGGNPQGTGSMSISALAERIERTRGLSDMSADDNSADFREYQAQSKSELVITRLKRCTASAAQFRVSLACNFTSCVASQCAPPIADNRKISKGFLGPPPGPQALEADLTYLRNISKSLVAAGITDPPEV</sequence>
<dbReference type="EMBL" id="LSRX01000833">
    <property type="protein sequence ID" value="OLP87962.1"/>
    <property type="molecule type" value="Genomic_DNA"/>
</dbReference>
<evidence type="ECO:0000313" key="3">
    <source>
        <dbReference type="EMBL" id="OLP87962.1"/>
    </source>
</evidence>
<protein>
    <submittedName>
        <fullName evidence="3">STI1-like protein</fullName>
    </submittedName>
</protein>
<evidence type="ECO:0000256" key="2">
    <source>
        <dbReference type="SAM" id="Phobius"/>
    </source>
</evidence>
<dbReference type="InterPro" id="IPR019734">
    <property type="entry name" value="TPR_rpt"/>
</dbReference>
<dbReference type="PANTHER" id="PTHR33835">
    <property type="entry name" value="YALI0C07656P"/>
    <property type="match status" value="1"/>
</dbReference>
<dbReference type="InterPro" id="IPR025638">
    <property type="entry name" value="DUF4336"/>
</dbReference>
<dbReference type="SUPFAM" id="SSF48452">
    <property type="entry name" value="TPR-like"/>
    <property type="match status" value="1"/>
</dbReference>
<keyword evidence="2" id="KW-0812">Transmembrane</keyword>
<comment type="caution">
    <text evidence="3">The sequence shown here is derived from an EMBL/GenBank/DDBJ whole genome shotgun (WGS) entry which is preliminary data.</text>
</comment>
<accession>A0A1Q9CYF1</accession>
<feature type="repeat" description="TPR" evidence="1">
    <location>
        <begin position="51"/>
        <end position="84"/>
    </location>
</feature>
<keyword evidence="2" id="KW-0472">Membrane</keyword>